<evidence type="ECO:0000313" key="4">
    <source>
        <dbReference type="Proteomes" id="UP000827724"/>
    </source>
</evidence>
<dbReference type="AlphaFoldDB" id="A0A9P8TV01"/>
<evidence type="ECO:0000256" key="2">
    <source>
        <dbReference type="ARBA" id="ARBA00023043"/>
    </source>
</evidence>
<evidence type="ECO:0000256" key="1">
    <source>
        <dbReference type="ARBA" id="ARBA00022737"/>
    </source>
</evidence>
<proteinExistence type="predicted"/>
<protein>
    <submittedName>
        <fullName evidence="3">Ankyrin repeat</fullName>
    </submittedName>
</protein>
<dbReference type="InterPro" id="IPR002110">
    <property type="entry name" value="Ankyrin_rpt"/>
</dbReference>
<organism evidence="3 4">
    <name type="scientific">Trichoderma cornu-damae</name>
    <dbReference type="NCBI Taxonomy" id="654480"/>
    <lineage>
        <taxon>Eukaryota</taxon>
        <taxon>Fungi</taxon>
        <taxon>Dikarya</taxon>
        <taxon>Ascomycota</taxon>
        <taxon>Pezizomycotina</taxon>
        <taxon>Sordariomycetes</taxon>
        <taxon>Hypocreomycetidae</taxon>
        <taxon>Hypocreales</taxon>
        <taxon>Hypocreaceae</taxon>
        <taxon>Trichoderma</taxon>
    </lineage>
</organism>
<dbReference type="PANTHER" id="PTHR24180">
    <property type="entry name" value="CYCLIN-DEPENDENT KINASE INHIBITOR 2C-RELATED"/>
    <property type="match status" value="1"/>
</dbReference>
<evidence type="ECO:0000313" key="3">
    <source>
        <dbReference type="EMBL" id="KAH6606049.1"/>
    </source>
</evidence>
<name>A0A9P8TV01_9HYPO</name>
<dbReference type="OrthoDB" id="194358at2759"/>
<dbReference type="Gene3D" id="1.25.40.20">
    <property type="entry name" value="Ankyrin repeat-containing domain"/>
    <property type="match status" value="2"/>
</dbReference>
<dbReference type="EMBL" id="JAIWOZ010000004">
    <property type="protein sequence ID" value="KAH6606049.1"/>
    <property type="molecule type" value="Genomic_DNA"/>
</dbReference>
<dbReference type="SUPFAM" id="SSF48403">
    <property type="entry name" value="Ankyrin repeat"/>
    <property type="match status" value="1"/>
</dbReference>
<dbReference type="PANTHER" id="PTHR24180:SF45">
    <property type="entry name" value="POLY [ADP-RIBOSE] POLYMERASE TANKYRASE"/>
    <property type="match status" value="1"/>
</dbReference>
<gene>
    <name evidence="3" type="ORF">Trco_005202</name>
</gene>
<accession>A0A9P8TV01</accession>
<sequence length="540" mass="60758">MAAASRKIEVAKKLLEHNANPNALGKGFIYYSQLPLDYETLEGEMANNELAVASRYTHWRPLFIPFVLGHQEMIELLLANGASPVLAVMRDGEGGSAFEPGSINVLHILASQQMRGYTDAANQSYFNRYSSYINNPILRGEAPLFIALRHCNEGMLRDIIANGGDVESVSELGRTPLIQAIIYCYKARTSLIRMRYRSIIVYLARYCGAVVGSHPNAMVAETPLTAAIMAIPTDWKVTIRDIRLMVDLLLECGAGLNEVSNSGHTILHALCRFICSKQHGSVLIDLFKDLVRQGADLQIPLPSGHSMLGACIVRYNRQPLSFYRLLLQLGASLVPQEVSAVFERWAECPNFRKSPDFDVFQYREHITQAAIDYAYKAAFDGDEKLLSLLQRHFTTTNVAERAATEALLHDKNHSKRFNLALKYANFNGLYIHDNGNNLLHSVIDRLETHPRYKDAQATADTKALLSRGVSLECPDDWGRTPLQRLWCMREKIACASLRLYLHDVRLGREYIKAQRESQHDNQDELGQLLDDDDGTFQLTM</sequence>
<keyword evidence="4" id="KW-1185">Reference proteome</keyword>
<dbReference type="Proteomes" id="UP000827724">
    <property type="component" value="Unassembled WGS sequence"/>
</dbReference>
<keyword evidence="1" id="KW-0677">Repeat</keyword>
<dbReference type="InterPro" id="IPR051637">
    <property type="entry name" value="Ank_repeat_dom-contain_49"/>
</dbReference>
<comment type="caution">
    <text evidence="3">The sequence shown here is derived from an EMBL/GenBank/DDBJ whole genome shotgun (WGS) entry which is preliminary data.</text>
</comment>
<keyword evidence="2" id="KW-0040">ANK repeat</keyword>
<dbReference type="InterPro" id="IPR036770">
    <property type="entry name" value="Ankyrin_rpt-contain_sf"/>
</dbReference>
<dbReference type="SMART" id="SM00248">
    <property type="entry name" value="ANK"/>
    <property type="match status" value="4"/>
</dbReference>
<reference evidence="3" key="1">
    <citation type="submission" date="2021-08" db="EMBL/GenBank/DDBJ databases">
        <title>Chromosome-Level Trichoderma cornu-damae using Hi-C Data.</title>
        <authorList>
            <person name="Kim C.S."/>
        </authorList>
    </citation>
    <scope>NUCLEOTIDE SEQUENCE</scope>
    <source>
        <strain evidence="3">KA19-0412C</strain>
    </source>
</reference>